<keyword evidence="3" id="KW-0645">Protease</keyword>
<dbReference type="PANTHER" id="PTHR23402:SF1">
    <property type="entry name" value="PYROGLUTAMYL-PEPTIDASE I"/>
    <property type="match status" value="1"/>
</dbReference>
<gene>
    <name evidence="8" type="ORF">B9Q08_02630</name>
</gene>
<dbReference type="GO" id="GO:0005829">
    <property type="term" value="C:cytosol"/>
    <property type="evidence" value="ECO:0007669"/>
    <property type="project" value="InterPro"/>
</dbReference>
<evidence type="ECO:0000256" key="4">
    <source>
        <dbReference type="ARBA" id="ARBA00022801"/>
    </source>
</evidence>
<dbReference type="SUPFAM" id="SSF53182">
    <property type="entry name" value="Pyrrolidone carboxyl peptidase (pyroglutamate aminopeptidase)"/>
    <property type="match status" value="1"/>
</dbReference>
<dbReference type="Proteomes" id="UP000240490">
    <property type="component" value="Unassembled WGS sequence"/>
</dbReference>
<comment type="catalytic activity">
    <reaction evidence="6">
        <text>Release of an N-terminal pyroglutamyl group from a polypeptide, the second amino acid generally not being Pro.</text>
        <dbReference type="EC" id="3.4.19.3"/>
    </reaction>
</comment>
<dbReference type="AlphaFoldDB" id="A0A2R6AYN9"/>
<dbReference type="EC" id="3.4.19.3" evidence="6"/>
<feature type="region of interest" description="Disordered" evidence="7">
    <location>
        <begin position="213"/>
        <end position="237"/>
    </location>
</feature>
<dbReference type="PIRSF" id="PIRSF015592">
    <property type="entry name" value="Prld-crbxl_pptds"/>
    <property type="match status" value="1"/>
</dbReference>
<dbReference type="EMBL" id="NEXJ01000045">
    <property type="protein sequence ID" value="PSN91520.1"/>
    <property type="molecule type" value="Genomic_DNA"/>
</dbReference>
<evidence type="ECO:0000256" key="2">
    <source>
        <dbReference type="ARBA" id="ARBA00022490"/>
    </source>
</evidence>
<dbReference type="InterPro" id="IPR016125">
    <property type="entry name" value="Peptidase_C15-like"/>
</dbReference>
<dbReference type="PRINTS" id="PR00706">
    <property type="entry name" value="PYROGLUPTASE"/>
</dbReference>
<evidence type="ECO:0000313" key="9">
    <source>
        <dbReference type="Proteomes" id="UP000240490"/>
    </source>
</evidence>
<dbReference type="GO" id="GO:0006508">
    <property type="term" value="P:proteolysis"/>
    <property type="evidence" value="ECO:0007669"/>
    <property type="project" value="UniProtKB-KW"/>
</dbReference>
<reference evidence="8 9" key="1">
    <citation type="submission" date="2017-04" db="EMBL/GenBank/DDBJ databases">
        <title>Novel microbial lineages endemic to geothermal iron-oxide mats fill important gaps in the evolutionary history of Archaea.</title>
        <authorList>
            <person name="Jay Z.J."/>
            <person name="Beam J.P."/>
            <person name="Dlakic M."/>
            <person name="Rusch D.B."/>
            <person name="Kozubal M.A."/>
            <person name="Inskeep W.P."/>
        </authorList>
    </citation>
    <scope>NUCLEOTIDE SEQUENCE [LARGE SCALE GENOMIC DNA]</scope>
    <source>
        <strain evidence="8">ECH_B_SAG-M15</strain>
    </source>
</reference>
<sequence length="237" mass="26071">MVKQRVLLFGFEHFGDYFENPSEIVCRRLEGKSVGGCRVLCRVLPVEYKAVEAAVVGDIDSHKPILVLGLGLAAGRSQICVEKVALNFRDVNLKDNSGFRPEHDRIELDGPVALEAKIPVNKAVESLRGAGIPAKLSLSAGGYLCNNVMYLICREARRRGILGGFVHLPAHEELVAKLGRDIPSMNISTMIRSIRLIIETVLNHNLVERQQGIAGGEPNHRRLDTQAKVPRTPAQNI</sequence>
<name>A0A2R6AYN9_9ARCH</name>
<organism evidence="8 9">
    <name type="scientific">Candidatus Marsarchaeota G2 archaeon ECH_B_SAG-M15</name>
    <dbReference type="NCBI Taxonomy" id="1978162"/>
    <lineage>
        <taxon>Archaea</taxon>
        <taxon>Candidatus Marsarchaeota</taxon>
        <taxon>Candidatus Marsarchaeota group 2</taxon>
    </lineage>
</organism>
<evidence type="ECO:0000256" key="3">
    <source>
        <dbReference type="ARBA" id="ARBA00022670"/>
    </source>
</evidence>
<evidence type="ECO:0000256" key="5">
    <source>
        <dbReference type="ARBA" id="ARBA00022807"/>
    </source>
</evidence>
<dbReference type="InterPro" id="IPR036440">
    <property type="entry name" value="Peptidase_C15-like_sf"/>
</dbReference>
<feature type="active site" evidence="6">
    <location>
        <position position="145"/>
    </location>
</feature>
<evidence type="ECO:0000256" key="1">
    <source>
        <dbReference type="ARBA" id="ARBA00006641"/>
    </source>
</evidence>
<evidence type="ECO:0000256" key="7">
    <source>
        <dbReference type="SAM" id="MobiDB-lite"/>
    </source>
</evidence>
<comment type="similarity">
    <text evidence="1">Belongs to the peptidase C15 family.</text>
</comment>
<dbReference type="GO" id="GO:0016920">
    <property type="term" value="F:pyroglutamyl-peptidase activity"/>
    <property type="evidence" value="ECO:0007669"/>
    <property type="project" value="UniProtKB-EC"/>
</dbReference>
<accession>A0A2R6AYN9</accession>
<keyword evidence="5" id="KW-0788">Thiol protease</keyword>
<dbReference type="PANTHER" id="PTHR23402">
    <property type="entry name" value="PROTEASE FAMILY C15 PYROGLUTAMYL-PEPTIDASE I-RELATED"/>
    <property type="match status" value="1"/>
</dbReference>
<keyword evidence="4" id="KW-0378">Hydrolase</keyword>
<evidence type="ECO:0000313" key="8">
    <source>
        <dbReference type="EMBL" id="PSN91520.1"/>
    </source>
</evidence>
<dbReference type="Pfam" id="PF01470">
    <property type="entry name" value="Peptidase_C15"/>
    <property type="match status" value="1"/>
</dbReference>
<evidence type="ECO:0000256" key="6">
    <source>
        <dbReference type="PROSITE-ProRule" id="PRU10077"/>
    </source>
</evidence>
<protein>
    <recommendedName>
        <fullName evidence="6">Pyroglutamyl-peptidase I</fullName>
        <ecNumber evidence="6">3.4.19.3</ecNumber>
    </recommendedName>
</protein>
<dbReference type="CDD" id="cd00501">
    <property type="entry name" value="Peptidase_C15"/>
    <property type="match status" value="1"/>
</dbReference>
<dbReference type="Gene3D" id="3.40.630.20">
    <property type="entry name" value="Peptidase C15, pyroglutamyl peptidase I-like"/>
    <property type="match status" value="1"/>
</dbReference>
<dbReference type="PROSITE" id="PS01334">
    <property type="entry name" value="PYRASE_CYS"/>
    <property type="match status" value="1"/>
</dbReference>
<proteinExistence type="inferred from homology"/>
<dbReference type="InterPro" id="IPR000816">
    <property type="entry name" value="Peptidase_C15"/>
</dbReference>
<keyword evidence="2" id="KW-0963">Cytoplasm</keyword>
<dbReference type="InterPro" id="IPR033694">
    <property type="entry name" value="PGPEP1_Cys_AS"/>
</dbReference>
<comment type="caution">
    <text evidence="8">The sequence shown here is derived from an EMBL/GenBank/DDBJ whole genome shotgun (WGS) entry which is preliminary data.</text>
</comment>